<comment type="caution">
    <text evidence="1">The sequence shown here is derived from an EMBL/GenBank/DDBJ whole genome shotgun (WGS) entry which is preliminary data.</text>
</comment>
<protein>
    <submittedName>
        <fullName evidence="1">DUF1320 family protein</fullName>
    </submittedName>
</protein>
<keyword evidence="2" id="KW-1185">Reference proteome</keyword>
<evidence type="ECO:0000313" key="2">
    <source>
        <dbReference type="Proteomes" id="UP001600039"/>
    </source>
</evidence>
<accession>A0ABW6HPH4</accession>
<organism evidence="1 2">
    <name type="scientific">Flavobacterium fructosi</name>
    <dbReference type="NCBI Taxonomy" id="3230416"/>
    <lineage>
        <taxon>Bacteria</taxon>
        <taxon>Pseudomonadati</taxon>
        <taxon>Bacteroidota</taxon>
        <taxon>Flavobacteriia</taxon>
        <taxon>Flavobacteriales</taxon>
        <taxon>Flavobacteriaceae</taxon>
        <taxon>Flavobacterium</taxon>
    </lineage>
</organism>
<name>A0ABW6HPH4_9FLAO</name>
<reference evidence="1 2" key="1">
    <citation type="submission" date="2024-06" db="EMBL/GenBank/DDBJ databases">
        <title>Flavobacterium spp. isolated from glacier.</title>
        <authorList>
            <person name="Han D."/>
        </authorList>
    </citation>
    <scope>NUCLEOTIDE SEQUENCE [LARGE SCALE GENOMIC DNA]</scope>
    <source>
        <strain evidence="1 2">LB3P45</strain>
    </source>
</reference>
<gene>
    <name evidence="1" type="ORF">ACFX5D_13365</name>
</gene>
<dbReference type="RefSeq" id="WP_126568816.1">
    <property type="nucleotide sequence ID" value="NZ_JBHZQA010000009.1"/>
</dbReference>
<dbReference type="Proteomes" id="UP001600039">
    <property type="component" value="Unassembled WGS sequence"/>
</dbReference>
<proteinExistence type="predicted"/>
<dbReference type="EMBL" id="JBHZQA010000009">
    <property type="protein sequence ID" value="MFE3848955.1"/>
    <property type="molecule type" value="Genomic_DNA"/>
</dbReference>
<sequence>MALSFLTEDDLKTQLFENYIDDSVQEDLVALDNIELQQIAFIKSKLRSRFDTAVVFSESDYEDKPIVKQVLTALVNYFVVKRNAARKIPTDFKDNYNWAIKWLNDVRDGIESPELPLKAVERKQVLWGNSKNEDLYL</sequence>
<evidence type="ECO:0000313" key="1">
    <source>
        <dbReference type="EMBL" id="MFE3848955.1"/>
    </source>
</evidence>